<protein>
    <submittedName>
        <fullName evidence="2">Uncharacterized protein</fullName>
    </submittedName>
</protein>
<keyword evidence="1" id="KW-0812">Transmembrane</keyword>
<keyword evidence="3" id="KW-1185">Reference proteome</keyword>
<dbReference type="EMBL" id="CP133461">
    <property type="protein sequence ID" value="WMV77250.1"/>
    <property type="molecule type" value="Genomic_DNA"/>
</dbReference>
<feature type="transmembrane region" description="Helical" evidence="1">
    <location>
        <begin position="26"/>
        <end position="43"/>
    </location>
</feature>
<keyword evidence="1" id="KW-0472">Membrane</keyword>
<name>A0ABY9QFN2_GEOTD</name>
<gene>
    <name evidence="2" type="ORF">HSX42_05640</name>
</gene>
<organism evidence="2 3">
    <name type="scientific">Geobacillus thermodenitrificans</name>
    <dbReference type="NCBI Taxonomy" id="33940"/>
    <lineage>
        <taxon>Bacteria</taxon>
        <taxon>Bacillati</taxon>
        <taxon>Bacillota</taxon>
        <taxon>Bacilli</taxon>
        <taxon>Bacillales</taxon>
        <taxon>Anoxybacillaceae</taxon>
        <taxon>Geobacillus</taxon>
    </lineage>
</organism>
<dbReference type="GeneID" id="87624139"/>
<keyword evidence="1" id="KW-1133">Transmembrane helix</keyword>
<sequence>MKNVEKAEKKAASTMERFAPKKIDRLTVAMIALLYEGLLFPLWRMK</sequence>
<evidence type="ECO:0000313" key="3">
    <source>
        <dbReference type="Proteomes" id="UP001297580"/>
    </source>
</evidence>
<evidence type="ECO:0000313" key="2">
    <source>
        <dbReference type="EMBL" id="WMV77250.1"/>
    </source>
</evidence>
<dbReference type="RefSeq" id="WP_165478173.1">
    <property type="nucleotide sequence ID" value="NZ_CP017690.1"/>
</dbReference>
<evidence type="ECO:0000256" key="1">
    <source>
        <dbReference type="SAM" id="Phobius"/>
    </source>
</evidence>
<accession>A0ABY9QFN2</accession>
<dbReference type="Proteomes" id="UP001297580">
    <property type="component" value="Chromosome"/>
</dbReference>
<reference evidence="2 3" key="1">
    <citation type="submission" date="2023-08" db="EMBL/GenBank/DDBJ databases">
        <title>Complete genome sequence of Geobacillus thermodenitrificans K1041, a genetically tractable strain representative of the genus Geobacillus.</title>
        <authorList>
            <person name="Kani S."/>
            <person name="Suzuki H."/>
        </authorList>
    </citation>
    <scope>NUCLEOTIDE SEQUENCE [LARGE SCALE GENOMIC DNA]</scope>
    <source>
        <strain evidence="2 3">K1041</strain>
    </source>
</reference>
<proteinExistence type="predicted"/>